<sequence length="302" mass="32827">MDVVELHNRTVDGFVRLVNEVGPDQWSAPTPCSDWDVRTLVNHVVGEERWTVPLMEGKTIADVGDSLDGDLLGDDPGTAAAAAARAAQEAAAAPIDKVHLSYGDEDPPEYLRQLAADHLVHGWDLAAAIGAEPRLDPELVDEVATWYAEREEIYRSSGAVAEAVAGFTDPADQLIGAFGRNPRWSTADSVVARFGAAFDRQDLEAVMALVTDDCVFESTSPAPDGARFEGAADVRAEWEKLFANTGDPRFETEETVVLGDRAVVRWQYSWQEPSGERGHVRGVDVLRLRAGKIAEKLSYVKG</sequence>
<dbReference type="OrthoDB" id="5185819at2"/>
<proteinExistence type="predicted"/>
<dbReference type="GO" id="GO:0046872">
    <property type="term" value="F:metal ion binding"/>
    <property type="evidence" value="ECO:0007669"/>
    <property type="project" value="InterPro"/>
</dbReference>
<gene>
    <name evidence="3" type="ORF">EV652_11023</name>
</gene>
<evidence type="ECO:0000259" key="1">
    <source>
        <dbReference type="Pfam" id="PF11716"/>
    </source>
</evidence>
<dbReference type="InterPro" id="IPR017517">
    <property type="entry name" value="Maleyloyr_isom"/>
</dbReference>
<dbReference type="InterPro" id="IPR024344">
    <property type="entry name" value="MDMPI_metal-binding"/>
</dbReference>
<keyword evidence="4" id="KW-1185">Reference proteome</keyword>
<dbReference type="Pfam" id="PF12680">
    <property type="entry name" value="SnoaL_2"/>
    <property type="match status" value="1"/>
</dbReference>
<feature type="domain" description="Mycothiol-dependent maleylpyruvate isomerase metal-binding" evidence="1">
    <location>
        <begin position="12"/>
        <end position="126"/>
    </location>
</feature>
<reference evidence="3 4" key="1">
    <citation type="journal article" date="2015" name="Stand. Genomic Sci.">
        <title>Genomic Encyclopedia of Bacterial and Archaeal Type Strains, Phase III: the genomes of soil and plant-associated and newly described type strains.</title>
        <authorList>
            <person name="Whitman W.B."/>
            <person name="Woyke T."/>
            <person name="Klenk H.P."/>
            <person name="Zhou Y."/>
            <person name="Lilburn T.G."/>
            <person name="Beck B.J."/>
            <person name="De Vos P."/>
            <person name="Vandamme P."/>
            <person name="Eisen J.A."/>
            <person name="Garrity G."/>
            <person name="Hugenholtz P."/>
            <person name="Kyrpides N.C."/>
        </authorList>
    </citation>
    <scope>NUCLEOTIDE SEQUENCE [LARGE SCALE GENOMIC DNA]</scope>
    <source>
        <strain evidence="3 4">VKM Ac-2572</strain>
    </source>
</reference>
<dbReference type="SUPFAM" id="SSF54427">
    <property type="entry name" value="NTF2-like"/>
    <property type="match status" value="1"/>
</dbReference>
<dbReference type="NCBIfam" id="TIGR03083">
    <property type="entry name" value="maleylpyruvate isomerase family mycothiol-dependent enzyme"/>
    <property type="match status" value="1"/>
</dbReference>
<dbReference type="InterPro" id="IPR037401">
    <property type="entry name" value="SnoaL-like"/>
</dbReference>
<dbReference type="InterPro" id="IPR032710">
    <property type="entry name" value="NTF2-like_dom_sf"/>
</dbReference>
<evidence type="ECO:0000313" key="4">
    <source>
        <dbReference type="Proteomes" id="UP000294508"/>
    </source>
</evidence>
<dbReference type="InterPro" id="IPR017520">
    <property type="entry name" value="CHP03086"/>
</dbReference>
<evidence type="ECO:0000259" key="2">
    <source>
        <dbReference type="Pfam" id="PF12680"/>
    </source>
</evidence>
<dbReference type="NCBIfam" id="TIGR03086">
    <property type="entry name" value="TIGR03086 family metal-binding protein"/>
    <property type="match status" value="1"/>
</dbReference>
<dbReference type="AlphaFoldDB" id="A0A4R2H746"/>
<dbReference type="Proteomes" id="UP000294508">
    <property type="component" value="Unassembled WGS sequence"/>
</dbReference>
<dbReference type="Pfam" id="PF11716">
    <property type="entry name" value="MDMPI_N"/>
    <property type="match status" value="1"/>
</dbReference>
<accession>A0A4R2H746</accession>
<evidence type="ECO:0000313" key="3">
    <source>
        <dbReference type="EMBL" id="TCO22038.1"/>
    </source>
</evidence>
<dbReference type="SUPFAM" id="SSF109854">
    <property type="entry name" value="DinB/YfiT-like putative metalloenzymes"/>
    <property type="match status" value="1"/>
</dbReference>
<organism evidence="3 4">
    <name type="scientific">Kribbella steppae</name>
    <dbReference type="NCBI Taxonomy" id="2512223"/>
    <lineage>
        <taxon>Bacteria</taxon>
        <taxon>Bacillati</taxon>
        <taxon>Actinomycetota</taxon>
        <taxon>Actinomycetes</taxon>
        <taxon>Propionibacteriales</taxon>
        <taxon>Kribbellaceae</taxon>
        <taxon>Kribbella</taxon>
    </lineage>
</organism>
<dbReference type="Gene3D" id="1.20.120.450">
    <property type="entry name" value="dinb family like domain"/>
    <property type="match status" value="1"/>
</dbReference>
<dbReference type="EMBL" id="SLWN01000010">
    <property type="protein sequence ID" value="TCO22038.1"/>
    <property type="molecule type" value="Genomic_DNA"/>
</dbReference>
<comment type="caution">
    <text evidence="3">The sequence shown here is derived from an EMBL/GenBank/DDBJ whole genome shotgun (WGS) entry which is preliminary data.</text>
</comment>
<name>A0A4R2H746_9ACTN</name>
<protein>
    <submittedName>
        <fullName evidence="3">Uncharacterized protein (TIGR03086 family)</fullName>
    </submittedName>
</protein>
<feature type="domain" description="SnoaL-like" evidence="2">
    <location>
        <begin position="191"/>
        <end position="295"/>
    </location>
</feature>
<dbReference type="RefSeq" id="WP_132212168.1">
    <property type="nucleotide sequence ID" value="NZ_SLWN01000010.1"/>
</dbReference>
<dbReference type="Gene3D" id="3.10.450.50">
    <property type="match status" value="1"/>
</dbReference>
<dbReference type="InterPro" id="IPR034660">
    <property type="entry name" value="DinB/YfiT-like"/>
</dbReference>